<feature type="region of interest" description="Disordered" evidence="1">
    <location>
        <begin position="128"/>
        <end position="213"/>
    </location>
</feature>
<dbReference type="EMBL" id="JEMT01026025">
    <property type="protein sequence ID" value="EXX60146.1"/>
    <property type="molecule type" value="Genomic_DNA"/>
</dbReference>
<reference evidence="5 6" key="1">
    <citation type="submission" date="2014-02" db="EMBL/GenBank/DDBJ databases">
        <title>Single nucleus genome sequencing reveals high similarity among nuclei of an endomycorrhizal fungus.</title>
        <authorList>
            <person name="Lin K."/>
            <person name="Geurts R."/>
            <person name="Zhang Z."/>
            <person name="Limpens E."/>
            <person name="Saunders D.G."/>
            <person name="Mu D."/>
            <person name="Pang E."/>
            <person name="Cao H."/>
            <person name="Cha H."/>
            <person name="Lin T."/>
            <person name="Zhou Q."/>
            <person name="Shang Y."/>
            <person name="Li Y."/>
            <person name="Ivanov S."/>
            <person name="Sharma T."/>
            <person name="Velzen R.V."/>
            <person name="Ruijter N.D."/>
            <person name="Aanen D.K."/>
            <person name="Win J."/>
            <person name="Kamoun S."/>
            <person name="Bisseling T."/>
            <person name="Huang S."/>
        </authorList>
    </citation>
    <scope>NUCLEOTIDE SEQUENCE [LARGE SCALE GENOMIC DNA]</scope>
    <source>
        <strain evidence="6">DAOM197198w</strain>
    </source>
</reference>
<evidence type="ECO:0000256" key="3">
    <source>
        <dbReference type="SAM" id="SignalP"/>
    </source>
</evidence>
<dbReference type="SMART" id="SM00554">
    <property type="entry name" value="FAS1"/>
    <property type="match status" value="2"/>
</dbReference>
<keyword evidence="6" id="KW-1185">Reference proteome</keyword>
<keyword evidence="2" id="KW-0812">Transmembrane</keyword>
<feature type="compositionally biased region" description="Low complexity" evidence="1">
    <location>
        <begin position="147"/>
        <end position="164"/>
    </location>
</feature>
<dbReference type="InterPro" id="IPR000782">
    <property type="entry name" value="FAS1_domain"/>
</dbReference>
<evidence type="ECO:0000313" key="5">
    <source>
        <dbReference type="EMBL" id="EXX60146.1"/>
    </source>
</evidence>
<dbReference type="AlphaFoldDB" id="A0A015KKD6"/>
<feature type="domain" description="FAS1" evidence="4">
    <location>
        <begin position="527"/>
        <end position="669"/>
    </location>
</feature>
<dbReference type="GO" id="GO:0005615">
    <property type="term" value="C:extracellular space"/>
    <property type="evidence" value="ECO:0007669"/>
    <property type="project" value="TreeGrafter"/>
</dbReference>
<dbReference type="Proteomes" id="UP000022910">
    <property type="component" value="Unassembled WGS sequence"/>
</dbReference>
<keyword evidence="2" id="KW-0472">Membrane</keyword>
<dbReference type="InterPro" id="IPR050904">
    <property type="entry name" value="Adhesion/Biosynth-related"/>
</dbReference>
<evidence type="ECO:0000256" key="2">
    <source>
        <dbReference type="SAM" id="Phobius"/>
    </source>
</evidence>
<feature type="chain" id="PRO_5001475786" description="FAS1 domain-containing protein" evidence="3">
    <location>
        <begin position="26"/>
        <end position="1078"/>
    </location>
</feature>
<feature type="region of interest" description="Disordered" evidence="1">
    <location>
        <begin position="883"/>
        <end position="938"/>
    </location>
</feature>
<evidence type="ECO:0000256" key="1">
    <source>
        <dbReference type="SAM" id="MobiDB-lite"/>
    </source>
</evidence>
<proteinExistence type="predicted"/>
<dbReference type="PANTHER" id="PTHR10900">
    <property type="entry name" value="PERIOSTIN-RELATED"/>
    <property type="match status" value="1"/>
</dbReference>
<evidence type="ECO:0000259" key="4">
    <source>
        <dbReference type="PROSITE" id="PS50213"/>
    </source>
</evidence>
<feature type="compositionally biased region" description="Polar residues" evidence="1">
    <location>
        <begin position="921"/>
        <end position="938"/>
    </location>
</feature>
<dbReference type="OrthoDB" id="286301at2759"/>
<feature type="transmembrane region" description="Helical" evidence="2">
    <location>
        <begin position="844"/>
        <end position="869"/>
    </location>
</feature>
<comment type="caution">
    <text evidence="5">The sequence shown here is derived from an EMBL/GenBank/DDBJ whole genome shotgun (WGS) entry which is preliminary data.</text>
</comment>
<feature type="domain" description="FAS1" evidence="4">
    <location>
        <begin position="672"/>
        <end position="801"/>
    </location>
</feature>
<name>A0A015KKD6_RHIIW</name>
<feature type="compositionally biased region" description="Low complexity" evidence="1">
    <location>
        <begin position="985"/>
        <end position="1025"/>
    </location>
</feature>
<gene>
    <name evidence="5" type="ORF">RirG_182600</name>
</gene>
<dbReference type="Gene3D" id="2.30.180.10">
    <property type="entry name" value="FAS1 domain"/>
    <property type="match status" value="2"/>
</dbReference>
<dbReference type="InterPro" id="IPR036378">
    <property type="entry name" value="FAS1_dom_sf"/>
</dbReference>
<organism evidence="5 6">
    <name type="scientific">Rhizophagus irregularis (strain DAOM 197198w)</name>
    <name type="common">Glomus intraradices</name>
    <dbReference type="NCBI Taxonomy" id="1432141"/>
    <lineage>
        <taxon>Eukaryota</taxon>
        <taxon>Fungi</taxon>
        <taxon>Fungi incertae sedis</taxon>
        <taxon>Mucoromycota</taxon>
        <taxon>Glomeromycotina</taxon>
        <taxon>Glomeromycetes</taxon>
        <taxon>Glomerales</taxon>
        <taxon>Glomeraceae</taxon>
        <taxon>Rhizophagus</taxon>
    </lineage>
</organism>
<feature type="region of interest" description="Disordered" evidence="1">
    <location>
        <begin position="813"/>
        <end position="835"/>
    </location>
</feature>
<keyword evidence="3" id="KW-0732">Signal</keyword>
<dbReference type="PROSITE" id="PS50213">
    <property type="entry name" value="FAS1"/>
    <property type="match status" value="2"/>
</dbReference>
<dbReference type="SUPFAM" id="SSF82153">
    <property type="entry name" value="FAS1 domain"/>
    <property type="match status" value="2"/>
</dbReference>
<feature type="region of interest" description="Disordered" evidence="1">
    <location>
        <begin position="972"/>
        <end position="1078"/>
    </location>
</feature>
<accession>A0A015KKD6</accession>
<sequence length="1078" mass="117557">MKTTNKPLLLILVHIIIYYLNECTAELTNTTIQESTVGFNLIDTGSQFTDNTIVLRAVRLDYTNGICNEPKISFRTVIPGQGATVYSLDLGDDGNARIPQDNFCPPTPSKRKRWYIFYDNYKRDKSMRRVFHKRTPTTTVHSEAKSSKSTSPASSANPASPDSPKGGKSPEGPTPAPEPSSSPAPAPSPSSSPASAPSSTPSPSPAPKSEGPKAANDKIKVLTFYNEFVLIYYPCGGKFCGDIYSIKNINHLVKNIELEGNCDETNAVQGPNGFLYLCYHDVDSSIIWESWTTDGAEFNKAYGGSISNVTVPNKLESESFGGGLFKVFAAGPSQYSIIMGSFAGKPNPKNNVYNPPIELFAYFLTDATLISGPYPIYQNIQNNQLLEVEFQIQACNPIEGGSGGYKCLLSIKSNGLNSYTKFVAITFSATGEQLSTVPFEFDIQHAPDAKTPATLNLNNGGWCIGVYSQNVGLDCLVYDENGVQHDTWGIPTGNYGALGGTPNNIMWAVKSFSDPLSWRLSHAQNINLNILQNIQNNPNLLFFTAVTNLATNLPVIENTDIGKGAKYTIFAPSDQAFGKIGKLNPEAINNILRYHIIPIEAKSSDFNKIQYQPTLIGSPELGIPNAKQKLIIKNDNGVITVGNGNIMGKVVNADNLASNGVIHIIDSIILLPESPMKAMNNINDLNYFGQVITGANLANTFEDFVGVTIFAPSNDAMLQAPKELLSTSNLTQLTRFINYHVVPRVIFSGIIIGPTYNQESKEGSTLKISNDENVFSVNDIKVIKPDILLNDGVLHIIEKYVIAPGIPNYTQTSSINPPSSTISTDPSISTNPSTPKVLSNSNDVIIISSVLGGIVGMAAIGIILTILFCKKQKRKAKTNSVTYSHYSEAESHAPTNFTQRSDDMSPHSSNHEPMNIFDRNYPSTNHEPMSTFDNQNSYHEPRDIVDARNMYSNESNIGGKIPLSSVSSETSSVYEEIGGAPASYNPNPSNTNSVHSSNSNPSNYNLTYTSSNSSNPAYSSSPAHHFNPVHSPYPVHTRPSTSYNIDNRNNNNTRTNARNNRNMSSSNYYSPHDFPYNR</sequence>
<evidence type="ECO:0000313" key="6">
    <source>
        <dbReference type="Proteomes" id="UP000022910"/>
    </source>
</evidence>
<dbReference type="HOGENOM" id="CLU_286538_0_0_1"/>
<feature type="compositionally biased region" description="Pro residues" evidence="1">
    <location>
        <begin position="172"/>
        <end position="190"/>
    </location>
</feature>
<dbReference type="PANTHER" id="PTHR10900:SF77">
    <property type="entry name" value="FI19380P1"/>
    <property type="match status" value="1"/>
</dbReference>
<protein>
    <recommendedName>
        <fullName evidence="4">FAS1 domain-containing protein</fullName>
    </recommendedName>
</protein>
<keyword evidence="2" id="KW-1133">Transmembrane helix</keyword>
<feature type="compositionally biased region" description="Low complexity" evidence="1">
    <location>
        <begin position="1040"/>
        <end position="1070"/>
    </location>
</feature>
<feature type="signal peptide" evidence="3">
    <location>
        <begin position="1"/>
        <end position="25"/>
    </location>
</feature>
<dbReference type="STRING" id="1432141.A0A015KKD6"/>
<dbReference type="Pfam" id="PF02469">
    <property type="entry name" value="Fasciclin"/>
    <property type="match status" value="2"/>
</dbReference>